<keyword evidence="2" id="KW-0009">Actin-binding</keyword>
<dbReference type="InParanoid" id="F1A1M5"/>
<dbReference type="InterPro" id="IPR001715">
    <property type="entry name" value="CH_dom"/>
</dbReference>
<dbReference type="eggNOG" id="KOG0046">
    <property type="taxonomic scope" value="Eukaryota"/>
</dbReference>
<dbReference type="SMART" id="SM00033">
    <property type="entry name" value="CH"/>
    <property type="match status" value="2"/>
</dbReference>
<dbReference type="KEGG" id="dpp:DICPUDRAFT_158441"/>
<dbReference type="Pfam" id="PF00616">
    <property type="entry name" value="RasGAP"/>
    <property type="match status" value="1"/>
</dbReference>
<dbReference type="EMBL" id="GL871378">
    <property type="protein sequence ID" value="EGC29908.1"/>
    <property type="molecule type" value="Genomic_DNA"/>
</dbReference>
<dbReference type="SUPFAM" id="SSF143885">
    <property type="entry name" value="RGC domain-like"/>
    <property type="match status" value="1"/>
</dbReference>
<dbReference type="FunFam" id="1.10.418.10:FF:000042">
    <property type="entry name" value="Fimbrin, putative"/>
    <property type="match status" value="1"/>
</dbReference>
<dbReference type="GO" id="GO:0005737">
    <property type="term" value="C:cytoplasm"/>
    <property type="evidence" value="ECO:0000318"/>
    <property type="project" value="GO_Central"/>
</dbReference>
<evidence type="ECO:0000256" key="1">
    <source>
        <dbReference type="ARBA" id="ARBA00022737"/>
    </source>
</evidence>
<feature type="region of interest" description="Disordered" evidence="3">
    <location>
        <begin position="1"/>
        <end position="20"/>
    </location>
</feature>
<dbReference type="FunFam" id="1.10.506.10:FF:000062">
    <property type="entry name" value="Uncharacterized protein"/>
    <property type="match status" value="1"/>
</dbReference>
<evidence type="ECO:0000259" key="4">
    <source>
        <dbReference type="PROSITE" id="PS50018"/>
    </source>
</evidence>
<sequence>MTVTDSRYNTLNRNSKRMEPPPITQEVLASAKISKKDNILINANAEDGSVHTFSEEEKVAYSKFITERLIEQEEELSNYIPIDPSTEQLFTACSDGVLLNKLMESLFLSQVSLKGLCLKKTMNPFEMIQNQNIVIKNAIEVGCIIVNIGAQDLINSTPYLVLGIIWQIIKAGLLSKVNQNANEILEILFEEDSVKEVDNSQNDEHSAEEILLRWVNYHLEKEGCERRVSNFSEDIQDSVVYSHLFHQLVPIEFGNLVNDIHKESNLFSRAEMITNACEKIGVKCFLTPSDIALGHPKLNLALVASLFNSEAAIANLRKELEEKQRSETERAERERERLEKQRQEMERIERERLEQERLERERLERERLEQERLERERLEQERLERERLERERLEQERLEQERLERERLELERLEQERLQRELEERLEQERLEQERQEMEERERIERERIERERLEMEEQERIERERIERERIEIEERERIERERIERERFELEEQERLERERLERERLEQERLEKEQRDQEKRQRAAEMERMENNKEYKIAIRIQKRMTDDTSLTDNMEKLSGDITELKRNLIGEFRNTNGLHVELKKITKNIDRVLENKKEGKKLKKMKKVIIKPVKGVPNGLDPHKMKAYQSLFYYLQNKPEIMGKLLFLLDTSQMGKSFDSLMLSMFPYEISPREEDLFLRALAVGIEYQIRVSENLNDFLQSDSVPMVLLYQYFKKKGFKYLKEVITPLILKVLDQEDLNLNFDPFWIAKEIQREKEIKEGKKSDKRVQDQTFEQLMGNNDILSIFNTRCLKLVEIAHEFLEKIVKSMEQIPVQLRYLCRVIVEKSKYGFNSKLPANREKYISYFLLIYRFINPIISSPDLLNELVLLQHPYISKQARFNLSQISRLIQSLFSGSAWMNNFPTVYINKWIIQNQSAAEKFLVECCKVPELNELIHYREYNEVMKENNIKYCSVINITEIIWLHETILSNFYNLEDIGNLKELNDKTIQELAHSGNMRLDKGKYVTTPRQSPMAPGLAANQRLNRDWPLRGILDDIDFPIQLPEQGDRSIQLTFINRFDANPDDEDDEDDWKQAKLWMIDIFARSQPPRKDQNTIQMIKDAVCFFKTGNNSSDNMTLISKADKLVELLRSFDREDCTDDLEDEDCFELFLLEVEQELISVLRKNKLMRSELTRLHSLLKSVRVEYTPLEHLIKFQQDQLKKAIAKNELKKTQLTIPKNKNANKPHKFILADLVKKGMILRCELPESSYSKTKIYIKGVGPGLFEIEAKFGPITKQIQLELDDLLEKSKNHIDEYPLEGITLDITLTIHLLMKLFSL</sequence>
<feature type="compositionally biased region" description="Polar residues" evidence="3">
    <location>
        <begin position="1"/>
        <end position="13"/>
    </location>
</feature>
<dbReference type="SMART" id="SM00323">
    <property type="entry name" value="RasGAP"/>
    <property type="match status" value="1"/>
</dbReference>
<name>F1A1M5_DICPU</name>
<dbReference type="PROSITE" id="PS50021">
    <property type="entry name" value="CH"/>
    <property type="match status" value="2"/>
</dbReference>
<evidence type="ECO:0008006" key="8">
    <source>
        <dbReference type="Google" id="ProtNLM"/>
    </source>
</evidence>
<dbReference type="OrthoDB" id="10017054at2759"/>
<dbReference type="PANTHER" id="PTHR19961:SF76">
    <property type="entry name" value="CALPONIN-HOMOLOGY (CH) DOMAIN-CONTAINING PROTEIN"/>
    <property type="match status" value="1"/>
</dbReference>
<dbReference type="SUPFAM" id="SSF47576">
    <property type="entry name" value="Calponin-homology domain, CH-domain"/>
    <property type="match status" value="1"/>
</dbReference>
<feature type="domain" description="Calponin-homology (CH)" evidence="5">
    <location>
        <begin position="205"/>
        <end position="311"/>
    </location>
</feature>
<evidence type="ECO:0000256" key="2">
    <source>
        <dbReference type="ARBA" id="ARBA00023203"/>
    </source>
</evidence>
<keyword evidence="1" id="KW-0677">Repeat</keyword>
<protein>
    <recommendedName>
        <fullName evidence="8">Calponin-homology (CH) domain-containing protein</fullName>
    </recommendedName>
</protein>
<dbReference type="Pfam" id="PF00307">
    <property type="entry name" value="CH"/>
    <property type="match status" value="2"/>
</dbReference>
<dbReference type="GO" id="GO:0051017">
    <property type="term" value="P:actin filament bundle assembly"/>
    <property type="evidence" value="ECO:0000318"/>
    <property type="project" value="GO_Central"/>
</dbReference>
<dbReference type="InterPro" id="IPR008936">
    <property type="entry name" value="Rho_GTPase_activation_prot"/>
</dbReference>
<dbReference type="Proteomes" id="UP000001064">
    <property type="component" value="Unassembled WGS sequence"/>
</dbReference>
<dbReference type="PANTHER" id="PTHR19961">
    <property type="entry name" value="FIMBRIN/PLASTIN"/>
    <property type="match status" value="1"/>
</dbReference>
<dbReference type="Gene3D" id="1.10.506.10">
    <property type="entry name" value="GTPase Activation - p120gap, domain 1"/>
    <property type="match status" value="1"/>
</dbReference>
<dbReference type="STRING" id="5786.F1A1M5"/>
<dbReference type="VEuPathDB" id="AmoebaDB:DICPUDRAFT_158441"/>
<proteinExistence type="predicted"/>
<dbReference type="OMA" id="GVKCFLT"/>
<dbReference type="GO" id="GO:0051639">
    <property type="term" value="P:actin filament network formation"/>
    <property type="evidence" value="ECO:0000318"/>
    <property type="project" value="GO_Central"/>
</dbReference>
<feature type="region of interest" description="Disordered" evidence="3">
    <location>
        <begin position="320"/>
        <end position="341"/>
    </location>
</feature>
<dbReference type="SUPFAM" id="SSF48350">
    <property type="entry name" value="GTPase activation domain, GAP"/>
    <property type="match status" value="1"/>
</dbReference>
<feature type="domain" description="Calponin-homology (CH)" evidence="5">
    <location>
        <begin position="63"/>
        <end position="173"/>
    </location>
</feature>
<dbReference type="eggNOG" id="KOG2128">
    <property type="taxonomic scope" value="Eukaryota"/>
</dbReference>
<dbReference type="RefSeq" id="XP_003293569.1">
    <property type="nucleotide sequence ID" value="XM_003293521.1"/>
</dbReference>
<dbReference type="GO" id="GO:0051015">
    <property type="term" value="F:actin filament binding"/>
    <property type="evidence" value="ECO:0000318"/>
    <property type="project" value="GO_Central"/>
</dbReference>
<evidence type="ECO:0000313" key="6">
    <source>
        <dbReference type="EMBL" id="EGC29908.1"/>
    </source>
</evidence>
<evidence type="ECO:0000313" key="7">
    <source>
        <dbReference type="Proteomes" id="UP000001064"/>
    </source>
</evidence>
<dbReference type="CDD" id="cd21217">
    <property type="entry name" value="CH_PLS_FIM_rpt1"/>
    <property type="match status" value="1"/>
</dbReference>
<dbReference type="PROSITE" id="PS50018">
    <property type="entry name" value="RAS_GTPASE_ACTIV_2"/>
    <property type="match status" value="1"/>
</dbReference>
<evidence type="ECO:0000259" key="5">
    <source>
        <dbReference type="PROSITE" id="PS50021"/>
    </source>
</evidence>
<dbReference type="InterPro" id="IPR039959">
    <property type="entry name" value="Fimbrin/Plastin"/>
</dbReference>
<dbReference type="InterPro" id="IPR001936">
    <property type="entry name" value="RasGAP_dom"/>
</dbReference>
<keyword evidence="7" id="KW-1185">Reference proteome</keyword>
<dbReference type="Gene3D" id="1.10.418.10">
    <property type="entry name" value="Calponin-like domain"/>
    <property type="match status" value="2"/>
</dbReference>
<dbReference type="GO" id="GO:0032432">
    <property type="term" value="C:actin filament bundle"/>
    <property type="evidence" value="ECO:0000318"/>
    <property type="project" value="GO_Central"/>
</dbReference>
<reference evidence="7" key="1">
    <citation type="journal article" date="2011" name="Genome Biol.">
        <title>Comparative genomics of the social amoebae Dictyostelium discoideum and Dictyostelium purpureum.</title>
        <authorList>
            <consortium name="US DOE Joint Genome Institute (JGI-PGF)"/>
            <person name="Sucgang R."/>
            <person name="Kuo A."/>
            <person name="Tian X."/>
            <person name="Salerno W."/>
            <person name="Parikh A."/>
            <person name="Feasley C.L."/>
            <person name="Dalin E."/>
            <person name="Tu H."/>
            <person name="Huang E."/>
            <person name="Barry K."/>
            <person name="Lindquist E."/>
            <person name="Shapiro H."/>
            <person name="Bruce D."/>
            <person name="Schmutz J."/>
            <person name="Salamov A."/>
            <person name="Fey P."/>
            <person name="Gaudet P."/>
            <person name="Anjard C."/>
            <person name="Babu M.M."/>
            <person name="Basu S."/>
            <person name="Bushmanova Y."/>
            <person name="van der Wel H."/>
            <person name="Katoh-Kurasawa M."/>
            <person name="Dinh C."/>
            <person name="Coutinho P.M."/>
            <person name="Saito T."/>
            <person name="Elias M."/>
            <person name="Schaap P."/>
            <person name="Kay R.R."/>
            <person name="Henrissat B."/>
            <person name="Eichinger L."/>
            <person name="Rivero F."/>
            <person name="Putnam N.H."/>
            <person name="West C.M."/>
            <person name="Loomis W.F."/>
            <person name="Chisholm R.L."/>
            <person name="Shaulsky G."/>
            <person name="Strassmann J.E."/>
            <person name="Queller D.C."/>
            <person name="Kuspa A."/>
            <person name="Grigoriev I.V."/>
        </authorList>
    </citation>
    <scope>NUCLEOTIDE SEQUENCE [LARGE SCALE GENOMIC DNA]</scope>
    <source>
        <strain evidence="7">QSDP1</strain>
    </source>
</reference>
<accession>F1A1M5</accession>
<dbReference type="GeneID" id="10504883"/>
<organism evidence="6 7">
    <name type="scientific">Dictyostelium purpureum</name>
    <name type="common">Slime mold</name>
    <dbReference type="NCBI Taxonomy" id="5786"/>
    <lineage>
        <taxon>Eukaryota</taxon>
        <taxon>Amoebozoa</taxon>
        <taxon>Evosea</taxon>
        <taxon>Eumycetozoa</taxon>
        <taxon>Dictyostelia</taxon>
        <taxon>Dictyosteliales</taxon>
        <taxon>Dictyosteliaceae</taxon>
        <taxon>Dictyostelium</taxon>
    </lineage>
</organism>
<dbReference type="GO" id="GO:0005884">
    <property type="term" value="C:actin filament"/>
    <property type="evidence" value="ECO:0000318"/>
    <property type="project" value="GO_Central"/>
</dbReference>
<dbReference type="InterPro" id="IPR036872">
    <property type="entry name" value="CH_dom_sf"/>
</dbReference>
<feature type="domain" description="Ras-GAP" evidence="4">
    <location>
        <begin position="677"/>
        <end position="897"/>
    </location>
</feature>
<evidence type="ECO:0000256" key="3">
    <source>
        <dbReference type="SAM" id="MobiDB-lite"/>
    </source>
</evidence>
<gene>
    <name evidence="6" type="ORF">DICPUDRAFT_158441</name>
</gene>